<dbReference type="SUPFAM" id="SSF50630">
    <property type="entry name" value="Acid proteases"/>
    <property type="match status" value="1"/>
</dbReference>
<dbReference type="InterPro" id="IPR021109">
    <property type="entry name" value="Peptidase_aspartic_dom_sf"/>
</dbReference>
<dbReference type="InterPro" id="IPR036875">
    <property type="entry name" value="Znf_CCHC_sf"/>
</dbReference>
<protein>
    <recommendedName>
        <fullName evidence="3">CCHC-type domain-containing protein</fullName>
    </recommendedName>
</protein>
<dbReference type="PANTHER" id="PTHR15503:SF22">
    <property type="entry name" value="TRANSPOSON TY3-I GAG POLYPROTEIN"/>
    <property type="match status" value="1"/>
</dbReference>
<feature type="non-terminal residue" evidence="1">
    <location>
        <position position="1"/>
    </location>
</feature>
<gene>
    <name evidence="1" type="ORF">OXX778_LOCUS22768</name>
</gene>
<dbReference type="Pfam" id="PF08284">
    <property type="entry name" value="RVP_2"/>
    <property type="match status" value="1"/>
</dbReference>
<dbReference type="OrthoDB" id="10117423at2759"/>
<organism evidence="1 2">
    <name type="scientific">Brachionus calyciflorus</name>
    <dbReference type="NCBI Taxonomy" id="104777"/>
    <lineage>
        <taxon>Eukaryota</taxon>
        <taxon>Metazoa</taxon>
        <taxon>Spiralia</taxon>
        <taxon>Gnathifera</taxon>
        <taxon>Rotifera</taxon>
        <taxon>Eurotatoria</taxon>
        <taxon>Monogononta</taxon>
        <taxon>Pseudotrocha</taxon>
        <taxon>Ploima</taxon>
        <taxon>Brachionidae</taxon>
        <taxon>Brachionus</taxon>
    </lineage>
</organism>
<dbReference type="InterPro" id="IPR032567">
    <property type="entry name" value="RTL1-rel"/>
</dbReference>
<name>A0A814RTV0_9BILA</name>
<sequence>ATLLYYSGRDSSAQRFDINRVEIRSKQLIKCHYCHKLGHKVKDCRKKLYEEKNRKEPEVKQVKRGQEFNNKKTITQYNKSRKPENISSVEVEEVETSNIGIVDLDPEVHIRRIRNDLEVIRGETLLGRIEIPTQVIFDTGAKRSVISEEIAKDYDIKSSNTKIKAVVAEKETFRTYLTERTRVIFKRHISEIEFIILPRADVLLGTDWFVANGASINLRKRQVWFESSVYTDSKTSEFDFSEDEMEVMLTDQLDEIEDIESDLDGWDFRPNEKVKFELLSYEENKEASELLESNKELFATSLDDLKEPSNLPPFDIKTTIDTPIRLRPYSVSHHEREIIKKEVDKMLDAGIIQPSTSPWASPVCLTNKPDGSKRFCIDYRHINNIPVQDPFPIPRIEDIIDNLRSGDDFLVNGSQIRVLANFYGNIGHSFNSLYYTGWTL</sequence>
<dbReference type="PANTHER" id="PTHR15503">
    <property type="entry name" value="LDOC1 RELATED"/>
    <property type="match status" value="1"/>
</dbReference>
<evidence type="ECO:0008006" key="3">
    <source>
        <dbReference type="Google" id="ProtNLM"/>
    </source>
</evidence>
<proteinExistence type="predicted"/>
<comment type="caution">
    <text evidence="1">The sequence shown here is derived from an EMBL/GenBank/DDBJ whole genome shotgun (WGS) entry which is preliminary data.</text>
</comment>
<evidence type="ECO:0000313" key="1">
    <source>
        <dbReference type="EMBL" id="CAF1137861.1"/>
    </source>
</evidence>
<evidence type="ECO:0000313" key="2">
    <source>
        <dbReference type="Proteomes" id="UP000663879"/>
    </source>
</evidence>
<dbReference type="Gene3D" id="2.40.70.10">
    <property type="entry name" value="Acid Proteases"/>
    <property type="match status" value="1"/>
</dbReference>
<dbReference type="Proteomes" id="UP000663879">
    <property type="component" value="Unassembled WGS sequence"/>
</dbReference>
<dbReference type="EMBL" id="CAJNOC010010213">
    <property type="protein sequence ID" value="CAF1137861.1"/>
    <property type="molecule type" value="Genomic_DNA"/>
</dbReference>
<dbReference type="AlphaFoldDB" id="A0A814RTV0"/>
<dbReference type="SUPFAM" id="SSF56672">
    <property type="entry name" value="DNA/RNA polymerases"/>
    <property type="match status" value="1"/>
</dbReference>
<dbReference type="SUPFAM" id="SSF57756">
    <property type="entry name" value="Retrovirus zinc finger-like domains"/>
    <property type="match status" value="1"/>
</dbReference>
<dbReference type="Gene3D" id="3.10.10.10">
    <property type="entry name" value="HIV Type 1 Reverse Transcriptase, subunit A, domain 1"/>
    <property type="match status" value="1"/>
</dbReference>
<reference evidence="1" key="1">
    <citation type="submission" date="2021-02" db="EMBL/GenBank/DDBJ databases">
        <authorList>
            <person name="Nowell W R."/>
        </authorList>
    </citation>
    <scope>NUCLEOTIDE SEQUENCE</scope>
    <source>
        <strain evidence="1">Ploen Becks lab</strain>
    </source>
</reference>
<keyword evidence="2" id="KW-1185">Reference proteome</keyword>
<dbReference type="InterPro" id="IPR043502">
    <property type="entry name" value="DNA/RNA_pol_sf"/>
</dbReference>
<dbReference type="GO" id="GO:0008270">
    <property type="term" value="F:zinc ion binding"/>
    <property type="evidence" value="ECO:0007669"/>
    <property type="project" value="InterPro"/>
</dbReference>
<accession>A0A814RTV0</accession>
<dbReference type="GO" id="GO:0003676">
    <property type="term" value="F:nucleic acid binding"/>
    <property type="evidence" value="ECO:0007669"/>
    <property type="project" value="InterPro"/>
</dbReference>